<sequence>MNSRVTANDSLEPLPFYHPAPISNQNTLAANLGEPVSECEKRLYAQLKEYQAQDKSMQTAYCGAQVQVALLDRHCGQLQKQLHAKEEREQNRNAGERRERLMGNGLPHALTQGEFYDRCTKKAEEAAANEATKRAQEQEHAQVKVLKDVWNEGEKQRKAQNAEAYCQWKEGPMAEWTVAWDSVHTEGCRFVGLPKPKAPAKLKPLLKPWVTHKGDTEGSLASEGGVPLIEGNGEGDNDESNESDSADSSDRG</sequence>
<accession>X8J1K4</accession>
<organism evidence="3 4">
    <name type="scientific">Rhizoctonia solani AG-3 Rhs1AP</name>
    <dbReference type="NCBI Taxonomy" id="1086054"/>
    <lineage>
        <taxon>Eukaryota</taxon>
        <taxon>Fungi</taxon>
        <taxon>Dikarya</taxon>
        <taxon>Basidiomycota</taxon>
        <taxon>Agaricomycotina</taxon>
        <taxon>Agaricomycetes</taxon>
        <taxon>Cantharellales</taxon>
        <taxon>Ceratobasidiaceae</taxon>
        <taxon>Rhizoctonia</taxon>
    </lineage>
</organism>
<dbReference type="AlphaFoldDB" id="X8J1K4"/>
<dbReference type="EMBL" id="JATN01000322">
    <property type="protein sequence ID" value="EUC55807.1"/>
    <property type="molecule type" value="Genomic_DNA"/>
</dbReference>
<feature type="region of interest" description="Disordered" evidence="2">
    <location>
        <begin position="210"/>
        <end position="252"/>
    </location>
</feature>
<reference evidence="4" key="1">
    <citation type="journal article" date="2014" name="Genome Announc.">
        <title>Draft genome sequence of the plant-pathogenic soil fungus Rhizoctonia solani anastomosis group 3 strain Rhs1AP.</title>
        <authorList>
            <person name="Cubeta M.A."/>
            <person name="Thomas E."/>
            <person name="Dean R.A."/>
            <person name="Jabaji S."/>
            <person name="Neate S.M."/>
            <person name="Tavantzis S."/>
            <person name="Toda T."/>
            <person name="Vilgalys R."/>
            <person name="Bharathan N."/>
            <person name="Fedorova-Abrams N."/>
            <person name="Pakala S.B."/>
            <person name="Pakala S.M."/>
            <person name="Zafar N."/>
            <person name="Joardar V."/>
            <person name="Losada L."/>
            <person name="Nierman W.C."/>
        </authorList>
    </citation>
    <scope>NUCLEOTIDE SEQUENCE [LARGE SCALE GENOMIC DNA]</scope>
    <source>
        <strain evidence="4">AG-3</strain>
    </source>
</reference>
<dbReference type="Proteomes" id="UP000030108">
    <property type="component" value="Unassembled WGS sequence"/>
</dbReference>
<gene>
    <name evidence="3" type="ORF">RSOL_137380</name>
</gene>
<evidence type="ECO:0000313" key="3">
    <source>
        <dbReference type="EMBL" id="EUC55807.1"/>
    </source>
</evidence>
<feature type="non-terminal residue" evidence="3">
    <location>
        <position position="252"/>
    </location>
</feature>
<name>X8J1K4_9AGAM</name>
<evidence type="ECO:0000313" key="4">
    <source>
        <dbReference type="Proteomes" id="UP000030108"/>
    </source>
</evidence>
<protein>
    <submittedName>
        <fullName evidence="3">Uncharacterized protein</fullName>
    </submittedName>
</protein>
<keyword evidence="1" id="KW-0175">Coiled coil</keyword>
<proteinExistence type="predicted"/>
<comment type="caution">
    <text evidence="3">The sequence shown here is derived from an EMBL/GenBank/DDBJ whole genome shotgun (WGS) entry which is preliminary data.</text>
</comment>
<evidence type="ECO:0000256" key="2">
    <source>
        <dbReference type="SAM" id="MobiDB-lite"/>
    </source>
</evidence>
<feature type="coiled-coil region" evidence="1">
    <location>
        <begin position="84"/>
        <end position="141"/>
    </location>
</feature>
<feature type="compositionally biased region" description="Acidic residues" evidence="2">
    <location>
        <begin position="233"/>
        <end position="252"/>
    </location>
</feature>
<evidence type="ECO:0000256" key="1">
    <source>
        <dbReference type="SAM" id="Coils"/>
    </source>
</evidence>